<dbReference type="CDD" id="cd01629">
    <property type="entry name" value="HAD_EP"/>
    <property type="match status" value="1"/>
</dbReference>
<comment type="similarity">
    <text evidence="4">Belongs to the HAD-like hydrolase superfamily. MasA/MtnC family.</text>
</comment>
<keyword evidence="4" id="KW-0460">Magnesium</keyword>
<name>A0A161J1P2_9GAMM</name>
<dbReference type="GO" id="GO:0043874">
    <property type="term" value="F:acireductone synthase activity"/>
    <property type="evidence" value="ECO:0007669"/>
    <property type="project" value="UniProtKB-EC"/>
</dbReference>
<dbReference type="STRING" id="445710.ATSB10_07750"/>
<dbReference type="AlphaFoldDB" id="A0A161J1P2"/>
<dbReference type="Proteomes" id="UP000077255">
    <property type="component" value="Chromosome"/>
</dbReference>
<dbReference type="GO" id="GO:0000287">
    <property type="term" value="F:magnesium ion binding"/>
    <property type="evidence" value="ECO:0007669"/>
    <property type="project" value="UniProtKB-UniRule"/>
</dbReference>
<organism evidence="5 6">
    <name type="scientific">Dyella thiooxydans</name>
    <dbReference type="NCBI Taxonomy" id="445710"/>
    <lineage>
        <taxon>Bacteria</taxon>
        <taxon>Pseudomonadati</taxon>
        <taxon>Pseudomonadota</taxon>
        <taxon>Gammaproteobacteria</taxon>
        <taxon>Lysobacterales</taxon>
        <taxon>Rhodanobacteraceae</taxon>
        <taxon>Dyella</taxon>
    </lineage>
</organism>
<dbReference type="EMBL" id="CP014841">
    <property type="protein sequence ID" value="AND68229.1"/>
    <property type="molecule type" value="Genomic_DNA"/>
</dbReference>
<comment type="subunit">
    <text evidence="4">Monomer.</text>
</comment>
<dbReference type="GO" id="GO:0043715">
    <property type="term" value="F:2,3-diketo-5-methylthiopentyl-1-phosphate enolase activity"/>
    <property type="evidence" value="ECO:0007669"/>
    <property type="project" value="UniProtKB-UniRule"/>
</dbReference>
<protein>
    <recommendedName>
        <fullName evidence="4">Enolase-phosphatase E1</fullName>
        <ecNumber evidence="4">3.1.3.77</ecNumber>
    </recommendedName>
    <alternativeName>
        <fullName evidence="4">2,3-diketo-5-methylthio-1-phosphopentane phosphatase</fullName>
    </alternativeName>
</protein>
<dbReference type="SFLD" id="SFLDG01129">
    <property type="entry name" value="C1.5:_HAD__Beta-PGM__Phosphata"/>
    <property type="match status" value="1"/>
</dbReference>
<dbReference type="KEGG" id="dtx:ATSB10_07750"/>
<dbReference type="GO" id="GO:0019509">
    <property type="term" value="P:L-methionine salvage from methylthioadenosine"/>
    <property type="evidence" value="ECO:0007669"/>
    <property type="project" value="UniProtKB-UniRule"/>
</dbReference>
<gene>
    <name evidence="4" type="primary">mtnC</name>
    <name evidence="5" type="ORF">ATSB10_07750</name>
</gene>
<dbReference type="PATRIC" id="fig|445710.3.peg.774"/>
<dbReference type="PANTHER" id="PTHR20371">
    <property type="entry name" value="ENOLASE-PHOSPHATASE E1"/>
    <property type="match status" value="1"/>
</dbReference>
<dbReference type="Gene3D" id="1.10.720.60">
    <property type="match status" value="1"/>
</dbReference>
<dbReference type="GO" id="GO:0043716">
    <property type="term" value="F:2-hydroxy-3-keto-5-methylthiopentenyl-1-phosphate phosphatase activity"/>
    <property type="evidence" value="ECO:0007669"/>
    <property type="project" value="UniProtKB-UniRule"/>
</dbReference>
<dbReference type="InterPro" id="IPR006439">
    <property type="entry name" value="HAD-SF_hydro_IA"/>
</dbReference>
<evidence type="ECO:0000256" key="4">
    <source>
        <dbReference type="HAMAP-Rule" id="MF_01681"/>
    </source>
</evidence>
<dbReference type="SFLD" id="SFLDG01133">
    <property type="entry name" value="C1.5.4:_Enolase-phosphatase_Li"/>
    <property type="match status" value="1"/>
</dbReference>
<proteinExistence type="inferred from homology"/>
<reference evidence="5 6" key="1">
    <citation type="submission" date="2016-02" db="EMBL/GenBank/DDBJ databases">
        <title>Complete genome sequencing and analysis of ATSB10, Dyella thiooxydans isolated from rhizosphere soil of sunflower (Helianthus annuus L.).</title>
        <authorList>
            <person name="Lee Y."/>
            <person name="Hwangbo K."/>
            <person name="Chung H."/>
            <person name="Yoo J."/>
            <person name="Kim K.Y."/>
            <person name="Sa T.M."/>
            <person name="Um Y."/>
            <person name="Madhaiyan M."/>
        </authorList>
    </citation>
    <scope>NUCLEOTIDE SEQUENCE [LARGE SCALE GENOMIC DNA]</scope>
    <source>
        <strain evidence="5 6">ATSB10</strain>
    </source>
</reference>
<evidence type="ECO:0000256" key="2">
    <source>
        <dbReference type="ARBA" id="ARBA00022801"/>
    </source>
</evidence>
<comment type="pathway">
    <text evidence="4">Amino-acid biosynthesis; L-methionine biosynthesis via salvage pathway; L-methionine from S-methyl-5-thio-alpha-D-ribose 1-phosphate: step 4/6.</text>
</comment>
<evidence type="ECO:0000313" key="5">
    <source>
        <dbReference type="EMBL" id="AND68229.1"/>
    </source>
</evidence>
<dbReference type="Pfam" id="PF00702">
    <property type="entry name" value="Hydrolase"/>
    <property type="match status" value="1"/>
</dbReference>
<evidence type="ECO:0000256" key="1">
    <source>
        <dbReference type="ARBA" id="ARBA00022605"/>
    </source>
</evidence>
<dbReference type="NCBIfam" id="TIGR01549">
    <property type="entry name" value="HAD-SF-IA-v1"/>
    <property type="match status" value="1"/>
</dbReference>
<dbReference type="SUPFAM" id="SSF56784">
    <property type="entry name" value="HAD-like"/>
    <property type="match status" value="1"/>
</dbReference>
<dbReference type="InterPro" id="IPR023943">
    <property type="entry name" value="Enolase-ppase_E1"/>
</dbReference>
<dbReference type="EC" id="3.1.3.77" evidence="4"/>
<dbReference type="InterPro" id="IPR036412">
    <property type="entry name" value="HAD-like_sf"/>
</dbReference>
<comment type="function">
    <text evidence="4">Bifunctional enzyme that catalyzes the enolization of 2,3-diketo-5-methylthiopentyl-1-phosphate (DK-MTP-1-P) into the intermediate 2-hydroxy-3-keto-5-methylthiopentenyl-1-phosphate (HK-MTPenyl-1-P), which is then dephosphorylated to form the acireductone 1,2-dihydroxy-3-keto-5-methylthiopentene (DHK-MTPene).</text>
</comment>
<evidence type="ECO:0000313" key="6">
    <source>
        <dbReference type="Proteomes" id="UP000077255"/>
    </source>
</evidence>
<evidence type="ECO:0000256" key="3">
    <source>
        <dbReference type="ARBA" id="ARBA00023167"/>
    </source>
</evidence>
<accession>A0A161J1P2</accession>
<dbReference type="InterPro" id="IPR023214">
    <property type="entry name" value="HAD_sf"/>
</dbReference>
<dbReference type="UniPathway" id="UPA00904">
    <property type="reaction ID" value="UER00876"/>
</dbReference>
<comment type="catalytic activity">
    <reaction evidence="4">
        <text>5-methylsulfanyl-2,3-dioxopentyl phosphate + H2O = 1,2-dihydroxy-5-(methylsulfanyl)pent-1-en-3-one + phosphate</text>
        <dbReference type="Rhea" id="RHEA:21700"/>
        <dbReference type="ChEBI" id="CHEBI:15377"/>
        <dbReference type="ChEBI" id="CHEBI:43474"/>
        <dbReference type="ChEBI" id="CHEBI:49252"/>
        <dbReference type="ChEBI" id="CHEBI:58828"/>
        <dbReference type="EC" id="3.1.3.77"/>
    </reaction>
</comment>
<dbReference type="NCBIfam" id="TIGR01691">
    <property type="entry name" value="enolase-ppase"/>
    <property type="match status" value="1"/>
</dbReference>
<comment type="pathway">
    <text evidence="4">Amino-acid biosynthesis; L-methionine biosynthesis via salvage pathway; L-methionine from S-methyl-5-thio-alpha-D-ribose 1-phosphate: step 3/6.</text>
</comment>
<keyword evidence="1 4" id="KW-0028">Amino-acid biosynthesis</keyword>
<dbReference type="SFLD" id="SFLDS00003">
    <property type="entry name" value="Haloacid_Dehalogenase"/>
    <property type="match status" value="1"/>
</dbReference>
<dbReference type="Gene3D" id="3.40.50.1000">
    <property type="entry name" value="HAD superfamily/HAD-like"/>
    <property type="match status" value="1"/>
</dbReference>
<keyword evidence="4" id="KW-0479">Metal-binding</keyword>
<keyword evidence="3 4" id="KW-0486">Methionine biosynthesis</keyword>
<dbReference type="PRINTS" id="PR00413">
    <property type="entry name" value="HADHALOGNASE"/>
</dbReference>
<sequence length="228" mass="25453">MIEIRAIVTDIEGTTSSIHFVKDVLFPYARKRLPAFVETHGDRPEVQHWLHEAAKEAGFIEASRQEVIELLLRWIDEDRKSTALKALQGMIWQEGYEAGDYRAHVYPEVPARLRAWRAQGLKLYVYSSGSVPAQKLFFGYSEAGDLTPLFAGYFDTGTGPKREQASYEAIAEAIGEQPAHLLFLSDIEQELDAARAAGFQTGWLLRDAATLPAASPHPAYRDFDAIAA</sequence>
<dbReference type="RefSeq" id="WP_063670604.1">
    <property type="nucleotide sequence ID" value="NZ_CP014841.1"/>
</dbReference>
<dbReference type="SFLD" id="SFLDF00044">
    <property type="entry name" value="enolase-phosphatase"/>
    <property type="match status" value="1"/>
</dbReference>
<keyword evidence="2 4" id="KW-0378">Hydrolase</keyword>
<comment type="cofactor">
    <cofactor evidence="4">
        <name>Mg(2+)</name>
        <dbReference type="ChEBI" id="CHEBI:18420"/>
    </cofactor>
    <text evidence="4">Binds 1 Mg(2+) ion per subunit.</text>
</comment>
<keyword evidence="6" id="KW-1185">Reference proteome</keyword>
<dbReference type="PANTHER" id="PTHR20371:SF1">
    <property type="entry name" value="ENOLASE-PHOSPHATASE E1"/>
    <property type="match status" value="1"/>
</dbReference>
<dbReference type="HAMAP" id="MF_01681">
    <property type="entry name" value="Salvage_MtnC"/>
    <property type="match status" value="1"/>
</dbReference>
<dbReference type="OrthoDB" id="9797416at2"/>